<evidence type="ECO:0000313" key="2">
    <source>
        <dbReference type="EMBL" id="GAA4872865.1"/>
    </source>
</evidence>
<organism evidence="2 3">
    <name type="scientific">Ferrimonas pelagia</name>
    <dbReference type="NCBI Taxonomy" id="1177826"/>
    <lineage>
        <taxon>Bacteria</taxon>
        <taxon>Pseudomonadati</taxon>
        <taxon>Pseudomonadota</taxon>
        <taxon>Gammaproteobacteria</taxon>
        <taxon>Alteromonadales</taxon>
        <taxon>Ferrimonadaceae</taxon>
        <taxon>Ferrimonas</taxon>
    </lineage>
</organism>
<dbReference type="Gene3D" id="3.30.420.40">
    <property type="match status" value="2"/>
</dbReference>
<feature type="domain" description="ATPase BadF/BadG/BcrA/BcrD type" evidence="1">
    <location>
        <begin position="3"/>
        <end position="279"/>
    </location>
</feature>
<dbReference type="PANTHER" id="PTHR43190:SF3">
    <property type="entry name" value="N-ACETYL-D-GLUCOSAMINE KINASE"/>
    <property type="match status" value="1"/>
</dbReference>
<dbReference type="InterPro" id="IPR052519">
    <property type="entry name" value="Euk-type_GlcNAc_Kinase"/>
</dbReference>
<dbReference type="InterPro" id="IPR002731">
    <property type="entry name" value="ATPase_BadF"/>
</dbReference>
<gene>
    <name evidence="2" type="ORF">GCM10023333_02110</name>
</gene>
<accession>A0ABP9ECQ4</accession>
<evidence type="ECO:0000259" key="1">
    <source>
        <dbReference type="Pfam" id="PF01869"/>
    </source>
</evidence>
<dbReference type="Pfam" id="PF01869">
    <property type="entry name" value="BcrAD_BadFG"/>
    <property type="match status" value="1"/>
</dbReference>
<dbReference type="Proteomes" id="UP001499988">
    <property type="component" value="Unassembled WGS sequence"/>
</dbReference>
<dbReference type="SUPFAM" id="SSF53067">
    <property type="entry name" value="Actin-like ATPase domain"/>
    <property type="match status" value="2"/>
</dbReference>
<dbReference type="EMBL" id="BAABJZ010000003">
    <property type="protein sequence ID" value="GAA4872865.1"/>
    <property type="molecule type" value="Genomic_DNA"/>
</dbReference>
<evidence type="ECO:0000313" key="3">
    <source>
        <dbReference type="Proteomes" id="UP001499988"/>
    </source>
</evidence>
<sequence length="288" mass="30129">MMLGIDGGGSKCRAVLYHPNGGILGSGLSGAANPVNGLAAAQDSIVDACEQALTVAGYGRDQLQHCVVGAGLAGVNLPSCMAAMTHWQHPFSELYVTTDLHIACLGAHGRKDGAIIISGTGSCGYLSQQGHGKIYGGHGFPQGDKGSGAWFGLMTVQRALEACDGLGPQTWLTEGLSRHFRSSDPLFWIEQLAGQRSTAYARLAGVLFQGVEHQDVVAQKILQQGVDYLTRLATRLLDDGAPRLALLGGLGPLLIPHLDEAVQRALCPAQATPEMGAVFFAQDSMGLI</sequence>
<dbReference type="PANTHER" id="PTHR43190">
    <property type="entry name" value="N-ACETYL-D-GLUCOSAMINE KINASE"/>
    <property type="match status" value="1"/>
</dbReference>
<protein>
    <submittedName>
        <fullName evidence="2">BadF/BadG/BcrA/BcrD ATPase family protein</fullName>
    </submittedName>
</protein>
<keyword evidence="3" id="KW-1185">Reference proteome</keyword>
<reference evidence="3" key="1">
    <citation type="journal article" date="2019" name="Int. J. Syst. Evol. Microbiol.">
        <title>The Global Catalogue of Microorganisms (GCM) 10K type strain sequencing project: providing services to taxonomists for standard genome sequencing and annotation.</title>
        <authorList>
            <consortium name="The Broad Institute Genomics Platform"/>
            <consortium name="The Broad Institute Genome Sequencing Center for Infectious Disease"/>
            <person name="Wu L."/>
            <person name="Ma J."/>
        </authorList>
    </citation>
    <scope>NUCLEOTIDE SEQUENCE [LARGE SCALE GENOMIC DNA]</scope>
    <source>
        <strain evidence="3">JCM 18401</strain>
    </source>
</reference>
<comment type="caution">
    <text evidence="2">The sequence shown here is derived from an EMBL/GenBank/DDBJ whole genome shotgun (WGS) entry which is preliminary data.</text>
</comment>
<proteinExistence type="predicted"/>
<dbReference type="InterPro" id="IPR043129">
    <property type="entry name" value="ATPase_NBD"/>
</dbReference>
<dbReference type="CDD" id="cd24082">
    <property type="entry name" value="ASKHA_NBD_GspK-like"/>
    <property type="match status" value="1"/>
</dbReference>
<name>A0ABP9ECQ4_9GAMM</name>